<accession>A0A853DGC8</accession>
<comment type="caution">
    <text evidence="2">The sequence shown here is derived from an EMBL/GenBank/DDBJ whole genome shotgun (WGS) entry which is preliminary data.</text>
</comment>
<dbReference type="Pfam" id="PF13822">
    <property type="entry name" value="ACC_epsilon"/>
    <property type="match status" value="1"/>
</dbReference>
<evidence type="ECO:0000256" key="1">
    <source>
        <dbReference type="SAM" id="MobiDB-lite"/>
    </source>
</evidence>
<name>A0A853DGC8_9MICO</name>
<sequence>MSDDQTAKAPTLQVISGDATAEEIAAVIAVLAAAGAAAPPAAPARSRWTGRGGGGWKGSALPRA</sequence>
<evidence type="ECO:0000313" key="3">
    <source>
        <dbReference type="Proteomes" id="UP000571817"/>
    </source>
</evidence>
<evidence type="ECO:0000313" key="2">
    <source>
        <dbReference type="EMBL" id="NYJ73921.1"/>
    </source>
</evidence>
<dbReference type="GO" id="GO:0003989">
    <property type="term" value="F:acetyl-CoA carboxylase activity"/>
    <property type="evidence" value="ECO:0007669"/>
    <property type="project" value="InterPro"/>
</dbReference>
<dbReference type="InterPro" id="IPR032716">
    <property type="entry name" value="ACC_epsilon"/>
</dbReference>
<gene>
    <name evidence="2" type="ORF">HNR15_000884</name>
</gene>
<dbReference type="EMBL" id="JACCFW010000001">
    <property type="protein sequence ID" value="NYJ73921.1"/>
    <property type="molecule type" value="Genomic_DNA"/>
</dbReference>
<keyword evidence="3" id="KW-1185">Reference proteome</keyword>
<evidence type="ECO:0008006" key="4">
    <source>
        <dbReference type="Google" id="ProtNLM"/>
    </source>
</evidence>
<feature type="compositionally biased region" description="Low complexity" evidence="1">
    <location>
        <begin position="38"/>
        <end position="49"/>
    </location>
</feature>
<feature type="region of interest" description="Disordered" evidence="1">
    <location>
        <begin position="38"/>
        <end position="64"/>
    </location>
</feature>
<dbReference type="RefSeq" id="WP_179479471.1">
    <property type="nucleotide sequence ID" value="NZ_JACCFW010000001.1"/>
</dbReference>
<organism evidence="2 3">
    <name type="scientific">Allobranchiibius huperziae</name>
    <dbReference type="NCBI Taxonomy" id="1874116"/>
    <lineage>
        <taxon>Bacteria</taxon>
        <taxon>Bacillati</taxon>
        <taxon>Actinomycetota</taxon>
        <taxon>Actinomycetes</taxon>
        <taxon>Micrococcales</taxon>
        <taxon>Dermacoccaceae</taxon>
        <taxon>Allobranchiibius</taxon>
    </lineage>
</organism>
<dbReference type="Proteomes" id="UP000571817">
    <property type="component" value="Unassembled WGS sequence"/>
</dbReference>
<proteinExistence type="predicted"/>
<dbReference type="AlphaFoldDB" id="A0A853DGC8"/>
<reference evidence="2 3" key="1">
    <citation type="submission" date="2020-07" db="EMBL/GenBank/DDBJ databases">
        <title>Sequencing the genomes of 1000 actinobacteria strains.</title>
        <authorList>
            <person name="Klenk H.-P."/>
        </authorList>
    </citation>
    <scope>NUCLEOTIDE SEQUENCE [LARGE SCALE GENOMIC DNA]</scope>
    <source>
        <strain evidence="2 3">DSM 29531</strain>
    </source>
</reference>
<dbReference type="GO" id="GO:0004658">
    <property type="term" value="F:propionyl-CoA carboxylase activity"/>
    <property type="evidence" value="ECO:0007669"/>
    <property type="project" value="InterPro"/>
</dbReference>
<protein>
    <recommendedName>
        <fullName evidence="4">Acyl-CoA carboxylase subunit epsilon</fullName>
    </recommendedName>
</protein>